<dbReference type="Gene3D" id="3.30.70.1440">
    <property type="entry name" value="Multidrug efflux transporter AcrB pore domain"/>
    <property type="match status" value="1"/>
</dbReference>
<feature type="transmembrane region" description="Helical" evidence="2">
    <location>
        <begin position="12"/>
        <end position="31"/>
    </location>
</feature>
<dbReference type="Pfam" id="PF00873">
    <property type="entry name" value="ACR_tran"/>
    <property type="match status" value="2"/>
</dbReference>
<dbReference type="Gene3D" id="3.30.2090.10">
    <property type="entry name" value="Multidrug efflux transporter AcrB TolC docking domain, DN and DC subdomains"/>
    <property type="match status" value="2"/>
</dbReference>
<feature type="transmembrane region" description="Helical" evidence="2">
    <location>
        <begin position="587"/>
        <end position="606"/>
    </location>
</feature>
<dbReference type="OrthoDB" id="219750at2"/>
<feature type="transmembrane region" description="Helical" evidence="2">
    <location>
        <begin position="1084"/>
        <end position="1106"/>
    </location>
</feature>
<feature type="compositionally biased region" description="Polar residues" evidence="1">
    <location>
        <begin position="453"/>
        <end position="469"/>
    </location>
</feature>
<keyword evidence="2" id="KW-0472">Membrane</keyword>
<feature type="transmembrane region" description="Helical" evidence="2">
    <location>
        <begin position="1056"/>
        <end position="1078"/>
    </location>
</feature>
<protein>
    <submittedName>
        <fullName evidence="3">Cation efflux system protein CusA</fullName>
    </submittedName>
</protein>
<feature type="region of interest" description="Disordered" evidence="1">
    <location>
        <begin position="985"/>
        <end position="1004"/>
    </location>
</feature>
<keyword evidence="2" id="KW-0812">Transmembrane</keyword>
<proteinExistence type="predicted"/>
<dbReference type="PRINTS" id="PR00702">
    <property type="entry name" value="ACRIFLAVINRP"/>
</dbReference>
<dbReference type="Gene3D" id="3.30.70.1320">
    <property type="entry name" value="Multidrug efflux transporter AcrB pore domain like"/>
    <property type="match status" value="1"/>
</dbReference>
<reference evidence="3 4" key="1">
    <citation type="submission" date="2019-02" db="EMBL/GenBank/DDBJ databases">
        <title>Deep-cultivation of Planctomycetes and their phenomic and genomic characterization uncovers novel biology.</title>
        <authorList>
            <person name="Wiegand S."/>
            <person name="Jogler M."/>
            <person name="Boedeker C."/>
            <person name="Pinto D."/>
            <person name="Vollmers J."/>
            <person name="Rivas-Marin E."/>
            <person name="Kohn T."/>
            <person name="Peeters S.H."/>
            <person name="Heuer A."/>
            <person name="Rast P."/>
            <person name="Oberbeckmann S."/>
            <person name="Bunk B."/>
            <person name="Jeske O."/>
            <person name="Meyerdierks A."/>
            <person name="Storesund J.E."/>
            <person name="Kallscheuer N."/>
            <person name="Luecker S."/>
            <person name="Lage O.M."/>
            <person name="Pohl T."/>
            <person name="Merkel B.J."/>
            <person name="Hornburger P."/>
            <person name="Mueller R.-W."/>
            <person name="Bruemmer F."/>
            <person name="Labrenz M."/>
            <person name="Spormann A.M."/>
            <person name="Op Den Camp H."/>
            <person name="Overmann J."/>
            <person name="Amann R."/>
            <person name="Jetten M.S.M."/>
            <person name="Mascher T."/>
            <person name="Medema M.H."/>
            <person name="Devos D.P."/>
            <person name="Kaster A.-K."/>
            <person name="Ovreas L."/>
            <person name="Rohde M."/>
            <person name="Galperin M.Y."/>
            <person name="Jogler C."/>
        </authorList>
    </citation>
    <scope>NUCLEOTIDE SEQUENCE [LARGE SCALE GENOMIC DNA]</scope>
    <source>
        <strain evidence="3 4">Poly41</strain>
    </source>
</reference>
<feature type="transmembrane region" description="Helical" evidence="2">
    <location>
        <begin position="554"/>
        <end position="575"/>
    </location>
</feature>
<dbReference type="GO" id="GO:0042910">
    <property type="term" value="F:xenobiotic transmembrane transporter activity"/>
    <property type="evidence" value="ECO:0007669"/>
    <property type="project" value="TreeGrafter"/>
</dbReference>
<dbReference type="SUPFAM" id="SSF82693">
    <property type="entry name" value="Multidrug efflux transporter AcrB pore domain, PN1, PN2, PC1 and PC2 subdomains"/>
    <property type="match status" value="2"/>
</dbReference>
<dbReference type="GO" id="GO:0005886">
    <property type="term" value="C:plasma membrane"/>
    <property type="evidence" value="ECO:0007669"/>
    <property type="project" value="TreeGrafter"/>
</dbReference>
<organism evidence="3 4">
    <name type="scientific">Novipirellula artificiosorum</name>
    <dbReference type="NCBI Taxonomy" id="2528016"/>
    <lineage>
        <taxon>Bacteria</taxon>
        <taxon>Pseudomonadati</taxon>
        <taxon>Planctomycetota</taxon>
        <taxon>Planctomycetia</taxon>
        <taxon>Pirellulales</taxon>
        <taxon>Pirellulaceae</taxon>
        <taxon>Novipirellula</taxon>
    </lineage>
</organism>
<keyword evidence="4" id="KW-1185">Reference proteome</keyword>
<feature type="region of interest" description="Disordered" evidence="1">
    <location>
        <begin position="450"/>
        <end position="469"/>
    </location>
</feature>
<dbReference type="InterPro" id="IPR027463">
    <property type="entry name" value="AcrB_DN_DC_subdom"/>
</dbReference>
<feature type="transmembrane region" description="Helical" evidence="2">
    <location>
        <begin position="366"/>
        <end position="383"/>
    </location>
</feature>
<name>A0A5C6E3M3_9BACT</name>
<feature type="transmembrane region" description="Helical" evidence="2">
    <location>
        <begin position="638"/>
        <end position="658"/>
    </location>
</feature>
<dbReference type="PANTHER" id="PTHR32063">
    <property type="match status" value="1"/>
</dbReference>
<keyword evidence="2" id="KW-1133">Transmembrane helix</keyword>
<dbReference type="SUPFAM" id="SSF82866">
    <property type="entry name" value="Multidrug efflux transporter AcrB transmembrane domain"/>
    <property type="match status" value="2"/>
</dbReference>
<dbReference type="Gene3D" id="1.20.1640.10">
    <property type="entry name" value="Multidrug efflux transporter AcrB transmembrane domain"/>
    <property type="match status" value="3"/>
</dbReference>
<dbReference type="InterPro" id="IPR001036">
    <property type="entry name" value="Acrflvin-R"/>
</dbReference>
<feature type="compositionally biased region" description="Basic and acidic residues" evidence="1">
    <location>
        <begin position="991"/>
        <end position="1004"/>
    </location>
</feature>
<sequence length="1218" mass="132865">MLNLLIHFCVKEPWLVVLLTVALSVAGWVSFKSIPIDAIPDIGENQVIVLTPWPGRSPKDIEDQVTYPLSVSLLAVPGAESVRGKSMFGYSFVQVTFEDKIDFYWARSRVSEQLGSAASQLPDGVVPQLGPDATGLGQVYYYTLEPPDEGMGLAELRSMQDFVVKYELQAVKGVSEVASIGGYVRQYQIEVDPDKLRFYNVPLDALVLAIKGSNLDVGAKTVETTGMEFIVRSKGFLGSGRTEKGDGGLLSEVEGDGGQKTPVPFYVVEDIESTVILQRDGVPVRVRDVANVQIGPDFRRGALDYNGAEAVGGVVVMRYGENPRVVIDRVKEKIAAITPSLQGVTIHGVYDRSGLIDETMATLTHALRDEIIITAIIILLFLLHIRSSFVVAICLPAAVLMSFIAMRVIGVGANIMSLAGIAIAIGTMVDMAIIVSENVYQHLADWEKGVESSGPTVDRQTSDDQLSSLNGHSLRRSEVVYESTVEVAPAVVTAVATTIVSFLPVFFLTGRDYKLFSPLAYTKSFAIAAAMITAVTIVPALCRLMLRSNVRRKSTAFIAGISLAGLLGFASHFLWGARLAERFSTQTWIVTAVAAVLGLVGGWQLMRERIRPIEEIPSSRFVRWIYAARLRHALRHKAFALSFPLVLLVVGVGAYTGLPTVLRPIEKVANLFGAELNDFPGYVSAKHVFTGLQSDDWIALDEGSWFYMPTLYPAASFSQAMQLLQTQDVLIGQIPEVKDVLGKIGRVESALDPAPAAMVETYVMLKPKREWREGVTARDVWDEINRVATLPGVTPASALQPIEGRVVMLQSGIKAPMAIRVYGDQLDTLAEAAMDVAAELKKSPLINAGTVNPDIVLGKPYVEFSVDREAASRYGMSSAMVNQTIEAALGGMNLIKTVEGRERYPVRLRYNRDLREQIDGLKRLPVVTHSGAVVPLEELAKLETTWGPGAINSENGRLVAHVSFMTNGVKGDLESIDEIERQLREAQSGVRSEKKGGRSNRKDASLDLPTGYSLEAVGSFRNQIEANRRLTWIIPLVICINLLLIYMEFRNFSISLAVFSGIPVAFAGGMIAVATMGVELNTAVWVGFIALFGLAVDDGVVMATYIHQLLKKRKVESVDDIRNTVYEAGLKRIRPCMMTTVTTLAALIPVLIATGRGADVARAMAIPVFGGMLAEPFTSFIVPTLYCGYLELKMRFGFQDDLWEDTEAIPKEESMKAA</sequence>
<evidence type="ECO:0000313" key="3">
    <source>
        <dbReference type="EMBL" id="TWU42577.1"/>
    </source>
</evidence>
<accession>A0A5C6E3M3</accession>
<feature type="transmembrane region" description="Helical" evidence="2">
    <location>
        <begin position="1136"/>
        <end position="1158"/>
    </location>
</feature>
<dbReference type="AlphaFoldDB" id="A0A5C6E3M3"/>
<evidence type="ECO:0000256" key="1">
    <source>
        <dbReference type="SAM" id="MobiDB-lite"/>
    </source>
</evidence>
<dbReference type="RefSeq" id="WP_146524608.1">
    <property type="nucleotide sequence ID" value="NZ_SJPV01000001.1"/>
</dbReference>
<feature type="transmembrane region" description="Helical" evidence="2">
    <location>
        <begin position="520"/>
        <end position="542"/>
    </location>
</feature>
<comment type="caution">
    <text evidence="3">The sequence shown here is derived from an EMBL/GenBank/DDBJ whole genome shotgun (WGS) entry which is preliminary data.</text>
</comment>
<dbReference type="SUPFAM" id="SSF82714">
    <property type="entry name" value="Multidrug efflux transporter AcrB TolC docking domain, DN and DC subdomains"/>
    <property type="match status" value="2"/>
</dbReference>
<feature type="transmembrane region" description="Helical" evidence="2">
    <location>
        <begin position="1164"/>
        <end position="1186"/>
    </location>
</feature>
<evidence type="ECO:0000313" key="4">
    <source>
        <dbReference type="Proteomes" id="UP000319143"/>
    </source>
</evidence>
<gene>
    <name evidence="3" type="primary">cusA_2</name>
    <name evidence="3" type="ORF">Poly41_08740</name>
</gene>
<dbReference type="EMBL" id="SJPV01000001">
    <property type="protein sequence ID" value="TWU42577.1"/>
    <property type="molecule type" value="Genomic_DNA"/>
</dbReference>
<feature type="transmembrane region" description="Helical" evidence="2">
    <location>
        <begin position="485"/>
        <end position="508"/>
    </location>
</feature>
<dbReference type="Gene3D" id="3.30.70.1430">
    <property type="entry name" value="Multidrug efflux transporter AcrB pore domain"/>
    <property type="match status" value="2"/>
</dbReference>
<feature type="transmembrane region" description="Helical" evidence="2">
    <location>
        <begin position="1030"/>
        <end position="1049"/>
    </location>
</feature>
<dbReference type="Proteomes" id="UP000319143">
    <property type="component" value="Unassembled WGS sequence"/>
</dbReference>
<dbReference type="PANTHER" id="PTHR32063:SF19">
    <property type="entry name" value="CATION EFFLUX SYSTEM PROTEIN CUSA"/>
    <property type="match status" value="1"/>
</dbReference>
<evidence type="ECO:0000256" key="2">
    <source>
        <dbReference type="SAM" id="Phobius"/>
    </source>
</evidence>